<feature type="domain" description="DJ-1/PfpI" evidence="2">
    <location>
        <begin position="6"/>
        <end position="169"/>
    </location>
</feature>
<protein>
    <submittedName>
        <fullName evidence="3">General stress protein</fullName>
    </submittedName>
</protein>
<dbReference type="Gene3D" id="3.40.50.880">
    <property type="match status" value="1"/>
</dbReference>
<dbReference type="CDD" id="cd03134">
    <property type="entry name" value="GATase1_PfpI_like"/>
    <property type="match status" value="1"/>
</dbReference>
<proteinExistence type="inferred from homology"/>
<dbReference type="PROSITE" id="PS51276">
    <property type="entry name" value="PEPTIDASE_C56_PFPI"/>
    <property type="match status" value="1"/>
</dbReference>
<accession>A0ABR5A7K9</accession>
<dbReference type="InterPro" id="IPR006286">
    <property type="entry name" value="C56_PfpI-like"/>
</dbReference>
<dbReference type="PROSITE" id="PS51273">
    <property type="entry name" value="GATASE_TYPE_1"/>
    <property type="match status" value="1"/>
</dbReference>
<dbReference type="InterPro" id="IPR029062">
    <property type="entry name" value="Class_I_gatase-like"/>
</dbReference>
<dbReference type="PANTHER" id="PTHR42733:SF2">
    <property type="entry name" value="DJ-1_THIJ_PFPI FAMILY PROTEIN"/>
    <property type="match status" value="1"/>
</dbReference>
<dbReference type="PANTHER" id="PTHR42733">
    <property type="entry name" value="DJ-1 PROTEIN"/>
    <property type="match status" value="1"/>
</dbReference>
<keyword evidence="4" id="KW-1185">Reference proteome</keyword>
<reference evidence="3 4" key="1">
    <citation type="submission" date="2014-12" db="EMBL/GenBank/DDBJ databases">
        <title>Draft genome sequence of Cohnella kolymensis strain B-2846.</title>
        <authorList>
            <person name="Karlyshev A.V."/>
            <person name="Kudryashova E.B."/>
        </authorList>
    </citation>
    <scope>NUCLEOTIDE SEQUENCE [LARGE SCALE GENOMIC DNA]</scope>
    <source>
        <strain evidence="3 4">VKM B-2846</strain>
    </source>
</reference>
<gene>
    <name evidence="3" type="ORF">SD71_04685</name>
</gene>
<evidence type="ECO:0000313" key="3">
    <source>
        <dbReference type="EMBL" id="KIL36992.1"/>
    </source>
</evidence>
<dbReference type="RefSeq" id="WP_041060292.1">
    <property type="nucleotide sequence ID" value="NZ_JXAL01000003.1"/>
</dbReference>
<organism evidence="3 4">
    <name type="scientific">Cohnella kolymensis</name>
    <dbReference type="NCBI Taxonomy" id="1590652"/>
    <lineage>
        <taxon>Bacteria</taxon>
        <taxon>Bacillati</taxon>
        <taxon>Bacillota</taxon>
        <taxon>Bacilli</taxon>
        <taxon>Bacillales</taxon>
        <taxon>Paenibacillaceae</taxon>
        <taxon>Cohnella</taxon>
    </lineage>
</organism>
<dbReference type="EMBL" id="JXAL01000003">
    <property type="protein sequence ID" value="KIL36992.1"/>
    <property type="molecule type" value="Genomic_DNA"/>
</dbReference>
<comment type="similarity">
    <text evidence="1">Belongs to the peptidase C56 family.</text>
</comment>
<dbReference type="Proteomes" id="UP000054526">
    <property type="component" value="Unassembled WGS sequence"/>
</dbReference>
<name>A0ABR5A7K9_9BACL</name>
<evidence type="ECO:0000256" key="1">
    <source>
        <dbReference type="ARBA" id="ARBA00008542"/>
    </source>
</evidence>
<dbReference type="SUPFAM" id="SSF52317">
    <property type="entry name" value="Class I glutamine amidotransferase-like"/>
    <property type="match status" value="1"/>
</dbReference>
<evidence type="ECO:0000259" key="2">
    <source>
        <dbReference type="Pfam" id="PF01965"/>
    </source>
</evidence>
<dbReference type="NCBIfam" id="TIGR01382">
    <property type="entry name" value="PfpI"/>
    <property type="match status" value="1"/>
</dbReference>
<dbReference type="InterPro" id="IPR002818">
    <property type="entry name" value="DJ-1/PfpI"/>
</dbReference>
<evidence type="ECO:0000313" key="4">
    <source>
        <dbReference type="Proteomes" id="UP000054526"/>
    </source>
</evidence>
<dbReference type="Pfam" id="PF01965">
    <property type="entry name" value="DJ-1_PfpI"/>
    <property type="match status" value="1"/>
</dbReference>
<comment type="caution">
    <text evidence="3">The sequence shown here is derived from an EMBL/GenBank/DDBJ whole genome shotgun (WGS) entry which is preliminary data.</text>
</comment>
<sequence>MKQNTKKVAFLLADGYEDSEMRNPYEALTKNGNDAVIISLQKGAELKGKKGTITYTSHLAAEEANAGDYDAVIIPGGKSPAALRENAAMVDFVKEADRQRIPISAICHGPQLLAKAGLLNGKTLTGYPAIEDEIKQAGGHYVDQEVVIDGNLITSRRPEDEPAFIKATIDKLGVQAY</sequence>